<evidence type="ECO:0000259" key="10">
    <source>
        <dbReference type="PROSITE" id="PS51819"/>
    </source>
</evidence>
<dbReference type="RefSeq" id="WP_092435705.1">
    <property type="nucleotide sequence ID" value="NZ_FOXM01000031.1"/>
</dbReference>
<evidence type="ECO:0000256" key="1">
    <source>
        <dbReference type="ARBA" id="ARBA00001954"/>
    </source>
</evidence>
<organism evidence="11 12">
    <name type="scientific">Geopseudomonas sagittaria</name>
    <dbReference type="NCBI Taxonomy" id="1135990"/>
    <lineage>
        <taxon>Bacteria</taxon>
        <taxon>Pseudomonadati</taxon>
        <taxon>Pseudomonadota</taxon>
        <taxon>Gammaproteobacteria</taxon>
        <taxon>Pseudomonadales</taxon>
        <taxon>Pseudomonadaceae</taxon>
        <taxon>Geopseudomonas</taxon>
    </lineage>
</organism>
<accession>A0A1I5Z9E1</accession>
<keyword evidence="6 9" id="KW-0223">Dioxygenase</keyword>
<evidence type="ECO:0000313" key="11">
    <source>
        <dbReference type="EMBL" id="SFQ53089.1"/>
    </source>
</evidence>
<reference evidence="12" key="1">
    <citation type="submission" date="2016-10" db="EMBL/GenBank/DDBJ databases">
        <authorList>
            <person name="Varghese N."/>
            <person name="Submissions S."/>
        </authorList>
    </citation>
    <scope>NUCLEOTIDE SEQUENCE [LARGE SCALE GENOMIC DNA]</scope>
    <source>
        <strain evidence="12">JCM 18195</strain>
    </source>
</reference>
<dbReference type="InterPro" id="IPR037523">
    <property type="entry name" value="VOC_core"/>
</dbReference>
<protein>
    <submittedName>
        <fullName evidence="11">Biphenyl-2,3-diol 1,2-dioxygenase</fullName>
    </submittedName>
</protein>
<evidence type="ECO:0000256" key="2">
    <source>
        <dbReference type="ARBA" id="ARBA00008784"/>
    </source>
</evidence>
<dbReference type="GO" id="GO:0008198">
    <property type="term" value="F:ferrous iron binding"/>
    <property type="evidence" value="ECO:0007669"/>
    <property type="project" value="InterPro"/>
</dbReference>
<dbReference type="Pfam" id="PF00903">
    <property type="entry name" value="Glyoxalase"/>
    <property type="match status" value="1"/>
</dbReference>
<sequence>MGIKSLGYMGFSVSDVPAWRSFLTEKVGLMEVVGSDENALYRMDSRSWRIAVERGEADDLAFAGYEVANPLALKLITERLREAGVQVRTGDTELAEKRGVMELVSFEDPFGMPLEIYYGATELFEQPFVSGTGVTGFLTGDQGAGHYFYAVPNIEEGLAFYTDMLGFQMSDVIDIAMGPDITVRGYFLHCNGRHHTMAIAEAPLPKRVHHFLLQALTLDDVGHAYDRIDGLGDKSTDSNLRVPANSDSTSSRITATIGRHVNDHMISFYAETPSGFELEFGWGAREVDDRSWVMTRHKRTAMWGHKSMRNK</sequence>
<dbReference type="PROSITE" id="PS00082">
    <property type="entry name" value="EXTRADIOL_DIOXYGENAS"/>
    <property type="match status" value="1"/>
</dbReference>
<dbReference type="NCBIfam" id="TIGR03213">
    <property type="entry name" value="23dbph12diox"/>
    <property type="match status" value="1"/>
</dbReference>
<dbReference type="PROSITE" id="PS51819">
    <property type="entry name" value="VOC"/>
    <property type="match status" value="2"/>
</dbReference>
<comment type="similarity">
    <text evidence="2 9">Belongs to the extradiol ring-cleavage dioxygenase family.</text>
</comment>
<proteinExistence type="inferred from homology"/>
<keyword evidence="5 9" id="KW-0058">Aromatic hydrocarbons catabolism</keyword>
<dbReference type="CDD" id="cd07237">
    <property type="entry name" value="BphC1-RGP6_C_like"/>
    <property type="match status" value="1"/>
</dbReference>
<evidence type="ECO:0000256" key="7">
    <source>
        <dbReference type="ARBA" id="ARBA00023002"/>
    </source>
</evidence>
<dbReference type="GO" id="GO:0051213">
    <property type="term" value="F:dioxygenase activity"/>
    <property type="evidence" value="ECO:0007669"/>
    <property type="project" value="UniProtKB-KW"/>
</dbReference>
<evidence type="ECO:0000256" key="6">
    <source>
        <dbReference type="ARBA" id="ARBA00022964"/>
    </source>
</evidence>
<feature type="domain" description="VOC" evidence="10">
    <location>
        <begin position="5"/>
        <end position="119"/>
    </location>
</feature>
<dbReference type="AlphaFoldDB" id="A0A1I5Z9E1"/>
<keyword evidence="12" id="KW-1185">Reference proteome</keyword>
<dbReference type="InterPro" id="IPR004360">
    <property type="entry name" value="Glyas_Fos-R_dOase_dom"/>
</dbReference>
<keyword evidence="8 9" id="KW-0408">Iron</keyword>
<gene>
    <name evidence="11" type="ORF">SAMN05216229_13110</name>
</gene>
<feature type="domain" description="VOC" evidence="10">
    <location>
        <begin position="143"/>
        <end position="283"/>
    </location>
</feature>
<dbReference type="Gene3D" id="3.10.180.10">
    <property type="entry name" value="2,3-Dihydroxybiphenyl 1,2-Dioxygenase, domain 1"/>
    <property type="match status" value="2"/>
</dbReference>
<dbReference type="OrthoDB" id="9803142at2"/>
<evidence type="ECO:0000313" key="12">
    <source>
        <dbReference type="Proteomes" id="UP000243084"/>
    </source>
</evidence>
<dbReference type="InterPro" id="IPR017626">
    <property type="entry name" value="DiOHbiphenyl_dOase"/>
</dbReference>
<keyword evidence="7 9" id="KW-0560">Oxidoreductase</keyword>
<dbReference type="Proteomes" id="UP000243084">
    <property type="component" value="Unassembled WGS sequence"/>
</dbReference>
<dbReference type="GO" id="GO:0042178">
    <property type="term" value="P:xenobiotic catabolic process"/>
    <property type="evidence" value="ECO:0007669"/>
    <property type="project" value="InterPro"/>
</dbReference>
<dbReference type="EMBL" id="FOXM01000031">
    <property type="protein sequence ID" value="SFQ53089.1"/>
    <property type="molecule type" value="Genomic_DNA"/>
</dbReference>
<keyword evidence="3" id="KW-0479">Metal-binding</keyword>
<evidence type="ECO:0000256" key="5">
    <source>
        <dbReference type="ARBA" id="ARBA00022797"/>
    </source>
</evidence>
<dbReference type="InterPro" id="IPR000486">
    <property type="entry name" value="Xdiol_ring_cleave_dOase_1/2"/>
</dbReference>
<evidence type="ECO:0000256" key="8">
    <source>
        <dbReference type="ARBA" id="ARBA00023004"/>
    </source>
</evidence>
<evidence type="ECO:0000256" key="9">
    <source>
        <dbReference type="RuleBase" id="RU000683"/>
    </source>
</evidence>
<dbReference type="SUPFAM" id="SSF54593">
    <property type="entry name" value="Glyoxalase/Bleomycin resistance protein/Dihydroxybiphenyl dioxygenase"/>
    <property type="match status" value="1"/>
</dbReference>
<dbReference type="Pfam" id="PF22632">
    <property type="entry name" value="BphC_D1"/>
    <property type="match status" value="1"/>
</dbReference>
<evidence type="ECO:0000256" key="3">
    <source>
        <dbReference type="ARBA" id="ARBA00022723"/>
    </source>
</evidence>
<keyword evidence="4" id="KW-0677">Repeat</keyword>
<name>A0A1I5Z9E1_9GAMM</name>
<dbReference type="CDD" id="cd07252">
    <property type="entry name" value="BphC1-RGP6_N_like"/>
    <property type="match status" value="1"/>
</dbReference>
<evidence type="ECO:0000256" key="4">
    <source>
        <dbReference type="ARBA" id="ARBA00022737"/>
    </source>
</evidence>
<dbReference type="InterPro" id="IPR029068">
    <property type="entry name" value="Glyas_Bleomycin-R_OHBP_Dase"/>
</dbReference>
<comment type="cofactor">
    <cofactor evidence="1 9">
        <name>Fe(2+)</name>
        <dbReference type="ChEBI" id="CHEBI:29033"/>
    </cofactor>
</comment>